<keyword evidence="1" id="KW-0472">Membrane</keyword>
<feature type="domain" description="LysM" evidence="2">
    <location>
        <begin position="156"/>
        <end position="200"/>
    </location>
</feature>
<dbReference type="PROSITE" id="PS51782">
    <property type="entry name" value="LYSM"/>
    <property type="match status" value="3"/>
</dbReference>
<name>A0ABP8DX75_9MICO</name>
<dbReference type="Gene3D" id="3.10.350.10">
    <property type="entry name" value="LysM domain"/>
    <property type="match status" value="3"/>
</dbReference>
<organism evidence="3 4">
    <name type="scientific">Frondihabitans peucedani</name>
    <dbReference type="NCBI Taxonomy" id="598626"/>
    <lineage>
        <taxon>Bacteria</taxon>
        <taxon>Bacillati</taxon>
        <taxon>Actinomycetota</taxon>
        <taxon>Actinomycetes</taxon>
        <taxon>Micrococcales</taxon>
        <taxon>Microbacteriaceae</taxon>
        <taxon>Frondihabitans</taxon>
    </lineage>
</organism>
<evidence type="ECO:0000313" key="4">
    <source>
        <dbReference type="Proteomes" id="UP001501594"/>
    </source>
</evidence>
<protein>
    <recommendedName>
        <fullName evidence="2">LysM domain-containing protein</fullName>
    </recommendedName>
</protein>
<accession>A0ABP8DX75</accession>
<sequence length="436" mass="44766">MTSQDQNSNRSAAYRIGRSMLGTVPIVLASSMVVSANVTGPLFAADHVQPHPKKPGVSPDDTATIDLRALTAEPAVELTSATIETASAPTTYTVKSGDTVSSIAGRYGLSTASVLALNGLSWKSTIFPGQTLHLTAHRAAAAAPVKAASHSSTPTSTYTIVRGDTLSSIASRHHVSTQALLSANGLGWTSIIYPGQKVRIPGAGSSASHAAPTAAPVTATHSSAPSSASTYVIKTGDTLSSIAKAHGTSVDKLLAANHLSWTSTIYAGKKLTIPGRAAVAAASTGSSTNVSAGASGASVPVSALDAEQRANARTVIRVGRSLGVSDYGIVIALAAAAQESSLYNLSSGDRDSLGLFQQRPSQGWGSRQQLLDATHATRLFFGGSHNPNAGRTRGLLDIAGWSRMTVTQAAQAVQVSAYPNGYAKWERSARTWLAGL</sequence>
<evidence type="ECO:0000256" key="1">
    <source>
        <dbReference type="SAM" id="Phobius"/>
    </source>
</evidence>
<dbReference type="CDD" id="cd00118">
    <property type="entry name" value="LysM"/>
    <property type="match status" value="3"/>
</dbReference>
<evidence type="ECO:0000313" key="3">
    <source>
        <dbReference type="EMBL" id="GAA4264560.1"/>
    </source>
</evidence>
<comment type="caution">
    <text evidence="3">The sequence shown here is derived from an EMBL/GenBank/DDBJ whole genome shotgun (WGS) entry which is preliminary data.</text>
</comment>
<dbReference type="EMBL" id="BAABAU010000001">
    <property type="protein sequence ID" value="GAA4264560.1"/>
    <property type="molecule type" value="Genomic_DNA"/>
</dbReference>
<dbReference type="SUPFAM" id="SSF54106">
    <property type="entry name" value="LysM domain"/>
    <property type="match status" value="3"/>
</dbReference>
<feature type="domain" description="LysM" evidence="2">
    <location>
        <begin position="229"/>
        <end position="273"/>
    </location>
</feature>
<keyword evidence="1" id="KW-0812">Transmembrane</keyword>
<reference evidence="4" key="1">
    <citation type="journal article" date="2019" name="Int. J. Syst. Evol. Microbiol.">
        <title>The Global Catalogue of Microorganisms (GCM) 10K type strain sequencing project: providing services to taxonomists for standard genome sequencing and annotation.</title>
        <authorList>
            <consortium name="The Broad Institute Genomics Platform"/>
            <consortium name="The Broad Institute Genome Sequencing Center for Infectious Disease"/>
            <person name="Wu L."/>
            <person name="Ma J."/>
        </authorList>
    </citation>
    <scope>NUCLEOTIDE SEQUENCE [LARGE SCALE GENOMIC DNA]</scope>
    <source>
        <strain evidence="4">JCM 17442</strain>
    </source>
</reference>
<gene>
    <name evidence="3" type="ORF">GCM10022256_01720</name>
</gene>
<dbReference type="PANTHER" id="PTHR33734:SF22">
    <property type="entry name" value="MEMBRANE-BOUND LYTIC MUREIN TRANSGLYCOSYLASE D"/>
    <property type="match status" value="1"/>
</dbReference>
<feature type="transmembrane region" description="Helical" evidence="1">
    <location>
        <begin position="21"/>
        <end position="44"/>
    </location>
</feature>
<evidence type="ECO:0000259" key="2">
    <source>
        <dbReference type="PROSITE" id="PS51782"/>
    </source>
</evidence>
<keyword evidence="4" id="KW-1185">Reference proteome</keyword>
<dbReference type="SMART" id="SM00257">
    <property type="entry name" value="LysM"/>
    <property type="match status" value="3"/>
</dbReference>
<keyword evidence="1" id="KW-1133">Transmembrane helix</keyword>
<dbReference type="RefSeq" id="WP_344793151.1">
    <property type="nucleotide sequence ID" value="NZ_BAABAU010000001.1"/>
</dbReference>
<dbReference type="Pfam" id="PF01476">
    <property type="entry name" value="LysM"/>
    <property type="match status" value="3"/>
</dbReference>
<dbReference type="InterPro" id="IPR036779">
    <property type="entry name" value="LysM_dom_sf"/>
</dbReference>
<dbReference type="InterPro" id="IPR018392">
    <property type="entry name" value="LysM"/>
</dbReference>
<dbReference type="PANTHER" id="PTHR33734">
    <property type="entry name" value="LYSM DOMAIN-CONTAINING GPI-ANCHORED PROTEIN 2"/>
    <property type="match status" value="1"/>
</dbReference>
<dbReference type="Proteomes" id="UP001501594">
    <property type="component" value="Unassembled WGS sequence"/>
</dbReference>
<feature type="domain" description="LysM" evidence="2">
    <location>
        <begin position="90"/>
        <end position="134"/>
    </location>
</feature>
<proteinExistence type="predicted"/>